<dbReference type="PANTHER" id="PTHR42976">
    <property type="entry name" value="BIFUNCTIONAL CHITINASE/LYSOZYME-RELATED"/>
    <property type="match status" value="1"/>
</dbReference>
<feature type="chain" id="PRO_5035680651" description="GH18 domain-containing protein" evidence="1">
    <location>
        <begin position="17"/>
        <end position="592"/>
    </location>
</feature>
<evidence type="ECO:0000259" key="2">
    <source>
        <dbReference type="PROSITE" id="PS51910"/>
    </source>
</evidence>
<keyword evidence="1" id="KW-0732">Signal</keyword>
<sequence>MNSIFVSLLLTGLVVAIDCKREAKFAPYIYVPDSNAFKLTQMKQQLGVSAFSLAFALGGSGGCTPMWDGDIPIDNANIVKEIKAFKAAGGSLLVSTGGASGNYLENACRSVNDLKNAYKKVLSVTGASGLDIDIEAVIPTDTVMQALAELQKEIPSLTVSFTLEVQGDDYGLTDALGVDVLKNAVKHGVNVDIVNPMAMDFGASGGRSWGDAVIHTGDSVVKQMKKIWPQKSDSELYGMLGVTPMLGVNDNGVVFTLAHAQQLVNWANQKQIGHLGFWDINRDKQCSDNSQVGASPTCSEAKFSPYIYVPRTGEFKLTQMKQQVGVSAFSLAFALGGACNPMWDENLPIDAPNIVKELQAFRAAGGSLIVSTGGASGAYLENSCKSVNDLVNAYKKVLQVTGASGLDIDIETNIPMDNVMKALAQVQKDNPSVTVSFTLEVQDDSYGLIDELGVNVLKSAVSHGVNVDIVNPMAMDFPASGGRPWGEAVIRTGDSVVKQMKKIWSQKSEQDLYGMLGITAMIGVNDNNVVFSLDHAKQLVDWANQKQIGHLAFWDINRDKQCSDNYKPGASPSCSGVQQQPYAYTKVFMGFK</sequence>
<dbReference type="EMBL" id="OC925169">
    <property type="protein sequence ID" value="CAD7655970.1"/>
    <property type="molecule type" value="Genomic_DNA"/>
</dbReference>
<dbReference type="InterPro" id="IPR001223">
    <property type="entry name" value="Glyco_hydro18_cat"/>
</dbReference>
<dbReference type="Gene3D" id="3.20.20.80">
    <property type="entry name" value="Glycosidases"/>
    <property type="match status" value="2"/>
</dbReference>
<dbReference type="GO" id="GO:0005975">
    <property type="term" value="P:carbohydrate metabolic process"/>
    <property type="evidence" value="ECO:0007669"/>
    <property type="project" value="InterPro"/>
</dbReference>
<evidence type="ECO:0000313" key="3">
    <source>
        <dbReference type="EMBL" id="CAD7655970.1"/>
    </source>
</evidence>
<keyword evidence="4" id="KW-1185">Reference proteome</keyword>
<feature type="signal peptide" evidence="1">
    <location>
        <begin position="1"/>
        <end position="16"/>
    </location>
</feature>
<name>A0A7R9M9D9_9ACAR</name>
<dbReference type="Proteomes" id="UP000728032">
    <property type="component" value="Unassembled WGS sequence"/>
</dbReference>
<dbReference type="CDD" id="cd06543">
    <property type="entry name" value="GH18_PF-ChiA-like"/>
    <property type="match status" value="2"/>
</dbReference>
<organism evidence="3">
    <name type="scientific">Oppiella nova</name>
    <dbReference type="NCBI Taxonomy" id="334625"/>
    <lineage>
        <taxon>Eukaryota</taxon>
        <taxon>Metazoa</taxon>
        <taxon>Ecdysozoa</taxon>
        <taxon>Arthropoda</taxon>
        <taxon>Chelicerata</taxon>
        <taxon>Arachnida</taxon>
        <taxon>Acari</taxon>
        <taxon>Acariformes</taxon>
        <taxon>Sarcoptiformes</taxon>
        <taxon>Oribatida</taxon>
        <taxon>Brachypylina</taxon>
        <taxon>Oppioidea</taxon>
        <taxon>Oppiidae</taxon>
        <taxon>Oppiella</taxon>
    </lineage>
</organism>
<dbReference type="InterPro" id="IPR017853">
    <property type="entry name" value="GH"/>
</dbReference>
<dbReference type="OrthoDB" id="6501919at2759"/>
<dbReference type="InterPro" id="IPR052750">
    <property type="entry name" value="GH18_Chitinase"/>
</dbReference>
<dbReference type="PROSITE" id="PS51910">
    <property type="entry name" value="GH18_2"/>
    <property type="match status" value="1"/>
</dbReference>
<proteinExistence type="predicted"/>
<dbReference type="SUPFAM" id="SSF51445">
    <property type="entry name" value="(Trans)glycosidases"/>
    <property type="match status" value="2"/>
</dbReference>
<gene>
    <name evidence="3" type="ORF">ONB1V03_LOCUS12610</name>
</gene>
<evidence type="ECO:0000256" key="1">
    <source>
        <dbReference type="SAM" id="SignalP"/>
    </source>
</evidence>
<dbReference type="AlphaFoldDB" id="A0A7R9M9D9"/>
<protein>
    <recommendedName>
        <fullName evidence="2">GH18 domain-containing protein</fullName>
    </recommendedName>
</protein>
<dbReference type="EMBL" id="CAJPVJ010010344">
    <property type="protein sequence ID" value="CAG2173157.1"/>
    <property type="molecule type" value="Genomic_DNA"/>
</dbReference>
<accession>A0A7R9M9D9</accession>
<dbReference type="PANTHER" id="PTHR42976:SF1">
    <property type="entry name" value="GH18 DOMAIN-CONTAINING PROTEIN-RELATED"/>
    <property type="match status" value="1"/>
</dbReference>
<evidence type="ECO:0000313" key="4">
    <source>
        <dbReference type="Proteomes" id="UP000728032"/>
    </source>
</evidence>
<reference evidence="3" key="1">
    <citation type="submission" date="2020-11" db="EMBL/GenBank/DDBJ databases">
        <authorList>
            <person name="Tran Van P."/>
        </authorList>
    </citation>
    <scope>NUCLEOTIDE SEQUENCE</scope>
</reference>
<feature type="domain" description="GH18" evidence="2">
    <location>
        <begin position="301"/>
        <end position="592"/>
    </location>
</feature>